<sequence>MKLMSLCSIDQGDEEAPGVVAMSETEVDIRRRFADSYDDHFFATKTKPGQ</sequence>
<evidence type="ECO:0000313" key="1">
    <source>
        <dbReference type="EMBL" id="QDU42749.1"/>
    </source>
</evidence>
<accession>A0A517ZJU4</accession>
<dbReference type="EMBL" id="CP036276">
    <property type="protein sequence ID" value="QDU42749.1"/>
    <property type="molecule type" value="Genomic_DNA"/>
</dbReference>
<evidence type="ECO:0000313" key="2">
    <source>
        <dbReference type="Proteomes" id="UP000319383"/>
    </source>
</evidence>
<name>A0A517ZJU4_9PLAN</name>
<dbReference type="AlphaFoldDB" id="A0A517ZJU4"/>
<reference evidence="1 2" key="1">
    <citation type="submission" date="2019-02" db="EMBL/GenBank/DDBJ databases">
        <title>Deep-cultivation of Planctomycetes and their phenomic and genomic characterization uncovers novel biology.</title>
        <authorList>
            <person name="Wiegand S."/>
            <person name="Jogler M."/>
            <person name="Boedeker C."/>
            <person name="Pinto D."/>
            <person name="Vollmers J."/>
            <person name="Rivas-Marin E."/>
            <person name="Kohn T."/>
            <person name="Peeters S.H."/>
            <person name="Heuer A."/>
            <person name="Rast P."/>
            <person name="Oberbeckmann S."/>
            <person name="Bunk B."/>
            <person name="Jeske O."/>
            <person name="Meyerdierks A."/>
            <person name="Storesund J.E."/>
            <person name="Kallscheuer N."/>
            <person name="Luecker S."/>
            <person name="Lage O.M."/>
            <person name="Pohl T."/>
            <person name="Merkel B.J."/>
            <person name="Hornburger P."/>
            <person name="Mueller R.-W."/>
            <person name="Bruemmer F."/>
            <person name="Labrenz M."/>
            <person name="Spormann A.M."/>
            <person name="Op den Camp H."/>
            <person name="Overmann J."/>
            <person name="Amann R."/>
            <person name="Jetten M.S.M."/>
            <person name="Mascher T."/>
            <person name="Medema M.H."/>
            <person name="Devos D.P."/>
            <person name="Kaster A.-K."/>
            <person name="Ovreas L."/>
            <person name="Rohde M."/>
            <person name="Galperin M.Y."/>
            <person name="Jogler C."/>
        </authorList>
    </citation>
    <scope>NUCLEOTIDE SEQUENCE [LARGE SCALE GENOMIC DNA]</scope>
    <source>
        <strain evidence="1 2">Mal52</strain>
    </source>
</reference>
<dbReference type="KEGG" id="sdyn:Mal52_12160"/>
<organism evidence="1 2">
    <name type="scientific">Symmachiella dynata</name>
    <dbReference type="NCBI Taxonomy" id="2527995"/>
    <lineage>
        <taxon>Bacteria</taxon>
        <taxon>Pseudomonadati</taxon>
        <taxon>Planctomycetota</taxon>
        <taxon>Planctomycetia</taxon>
        <taxon>Planctomycetales</taxon>
        <taxon>Planctomycetaceae</taxon>
        <taxon>Symmachiella</taxon>
    </lineage>
</organism>
<dbReference type="Proteomes" id="UP000319383">
    <property type="component" value="Chromosome"/>
</dbReference>
<keyword evidence="2" id="KW-1185">Reference proteome</keyword>
<gene>
    <name evidence="1" type="ORF">Mal52_12160</name>
</gene>
<protein>
    <submittedName>
        <fullName evidence="1">Uncharacterized protein</fullName>
    </submittedName>
</protein>
<proteinExistence type="predicted"/>